<feature type="transmembrane region" description="Helical" evidence="6">
    <location>
        <begin position="164"/>
        <end position="183"/>
    </location>
</feature>
<feature type="transmembrane region" description="Helical" evidence="6">
    <location>
        <begin position="276"/>
        <end position="298"/>
    </location>
</feature>
<dbReference type="GO" id="GO:0005886">
    <property type="term" value="C:plasma membrane"/>
    <property type="evidence" value="ECO:0007669"/>
    <property type="project" value="UniProtKB-SubCell"/>
</dbReference>
<feature type="transmembrane region" description="Helical" evidence="6">
    <location>
        <begin position="74"/>
        <end position="92"/>
    </location>
</feature>
<accession>A0A9X2IDD6</accession>
<evidence type="ECO:0000256" key="6">
    <source>
        <dbReference type="SAM" id="Phobius"/>
    </source>
</evidence>
<evidence type="ECO:0000256" key="1">
    <source>
        <dbReference type="ARBA" id="ARBA00004651"/>
    </source>
</evidence>
<dbReference type="PROSITE" id="PS50850">
    <property type="entry name" value="MFS"/>
    <property type="match status" value="1"/>
</dbReference>
<feature type="transmembrane region" description="Helical" evidence="6">
    <location>
        <begin position="132"/>
        <end position="152"/>
    </location>
</feature>
<keyword evidence="2" id="KW-1003">Cell membrane</keyword>
<name>A0A9X2IDD6_9GAMM</name>
<organism evidence="8 9">
    <name type="scientific">Legionella maioricensis</name>
    <dbReference type="NCBI Taxonomy" id="2896528"/>
    <lineage>
        <taxon>Bacteria</taxon>
        <taxon>Pseudomonadati</taxon>
        <taxon>Pseudomonadota</taxon>
        <taxon>Gammaproteobacteria</taxon>
        <taxon>Legionellales</taxon>
        <taxon>Legionellaceae</taxon>
        <taxon>Legionella</taxon>
    </lineage>
</organism>
<gene>
    <name evidence="8" type="ORF">LOX96_11155</name>
</gene>
<dbReference type="InterPro" id="IPR036259">
    <property type="entry name" value="MFS_trans_sf"/>
</dbReference>
<comment type="subcellular location">
    <subcellularLocation>
        <location evidence="1">Cell membrane</location>
        <topology evidence="1">Multi-pass membrane protein</topology>
    </subcellularLocation>
</comment>
<dbReference type="EMBL" id="JAJKBJ010000012">
    <property type="protein sequence ID" value="MCL9684653.1"/>
    <property type="molecule type" value="Genomic_DNA"/>
</dbReference>
<sequence>MERIYGYIVWFTATLFVVYAFCLNTASAVFSDAIKTTLGASPVGVSIAMSAFILSFACMQIPAGYLLDKFNPRLVVSGGILLLATGNVLTSYSDNITLFTISNVIQGCGASFAFVAAAVLIPQWFSEKQFPILFGLTQTMSCILSGIIHYYFTVELKIHTWNDIYRGLALFGFILFLLSALSIKSPPHYRRGENISLKNSLTLVFKNKQIILCSLAAATSFGVLLAYAGTWYIKIQTYYSVDNLQAVIIGGMIFLGIGIGTPFLGWLSNKVKSRVMVIHVTLCLGTMFLLMGISLPHFDFRGLILAQIISFLIGFFLSGSMLFYSVVSELSTNATRGVAISVLNTAVFLFNTLMMFIPYAFLTSTSTEFFTYLWTLPFFILISILLLYFIKDSFSSK</sequence>
<feature type="transmembrane region" description="Helical" evidence="6">
    <location>
        <begin position="43"/>
        <end position="67"/>
    </location>
</feature>
<dbReference type="InterPro" id="IPR020846">
    <property type="entry name" value="MFS_dom"/>
</dbReference>
<dbReference type="Pfam" id="PF07690">
    <property type="entry name" value="MFS_1"/>
    <property type="match status" value="1"/>
</dbReference>
<dbReference type="PANTHER" id="PTHR43124:SF3">
    <property type="entry name" value="CHLORAMPHENICOL EFFLUX PUMP RV0191"/>
    <property type="match status" value="1"/>
</dbReference>
<feature type="transmembrane region" description="Helical" evidence="6">
    <location>
        <begin position="104"/>
        <end position="125"/>
    </location>
</feature>
<evidence type="ECO:0000256" key="4">
    <source>
        <dbReference type="ARBA" id="ARBA00022989"/>
    </source>
</evidence>
<evidence type="ECO:0000256" key="5">
    <source>
        <dbReference type="ARBA" id="ARBA00023136"/>
    </source>
</evidence>
<dbReference type="PANTHER" id="PTHR43124">
    <property type="entry name" value="PURINE EFFLUX PUMP PBUE"/>
    <property type="match status" value="1"/>
</dbReference>
<dbReference type="Gene3D" id="1.20.1250.20">
    <property type="entry name" value="MFS general substrate transporter like domains"/>
    <property type="match status" value="2"/>
</dbReference>
<dbReference type="AlphaFoldDB" id="A0A9X2IDD6"/>
<dbReference type="InterPro" id="IPR050189">
    <property type="entry name" value="MFS_Efflux_Transporters"/>
</dbReference>
<dbReference type="GO" id="GO:0022857">
    <property type="term" value="F:transmembrane transporter activity"/>
    <property type="evidence" value="ECO:0007669"/>
    <property type="project" value="InterPro"/>
</dbReference>
<protein>
    <submittedName>
        <fullName evidence="8">MFS transporter</fullName>
    </submittedName>
</protein>
<keyword evidence="3 6" id="KW-0812">Transmembrane</keyword>
<reference evidence="8" key="1">
    <citation type="submission" date="2021-11" db="EMBL/GenBank/DDBJ databases">
        <title>Legionella maioricencis sp. nov., a new species isolated from hot water samples in Mallorca.</title>
        <authorList>
            <person name="Crespi S."/>
            <person name="Drasar V."/>
            <person name="Salva-Serra F."/>
            <person name="Jaen-Luchoro D."/>
            <person name="Pineiro-Iglesias B."/>
            <person name="Aliaga F."/>
            <person name="Fernandez-Juarez V."/>
            <person name="Coll G."/>
            <person name="Moore E.R.B."/>
            <person name="Bennasar-Figueras A."/>
        </authorList>
    </citation>
    <scope>NUCLEOTIDE SEQUENCE</scope>
    <source>
        <strain evidence="8">HCPI-6</strain>
    </source>
</reference>
<feature type="transmembrane region" description="Helical" evidence="6">
    <location>
        <begin position="244"/>
        <end position="264"/>
    </location>
</feature>
<feature type="transmembrane region" description="Helical" evidence="6">
    <location>
        <begin position="369"/>
        <end position="390"/>
    </location>
</feature>
<keyword evidence="4 6" id="KW-1133">Transmembrane helix</keyword>
<dbReference type="RefSeq" id="WP_250421565.1">
    <property type="nucleotide sequence ID" value="NZ_JAJKBJ010000012.1"/>
</dbReference>
<feature type="domain" description="Major facilitator superfamily (MFS) profile" evidence="7">
    <location>
        <begin position="8"/>
        <end position="395"/>
    </location>
</feature>
<feature type="transmembrane region" description="Helical" evidence="6">
    <location>
        <begin position="304"/>
        <end position="326"/>
    </location>
</feature>
<evidence type="ECO:0000313" key="9">
    <source>
        <dbReference type="Proteomes" id="UP001139721"/>
    </source>
</evidence>
<evidence type="ECO:0000256" key="3">
    <source>
        <dbReference type="ARBA" id="ARBA00022692"/>
    </source>
</evidence>
<dbReference type="InterPro" id="IPR011701">
    <property type="entry name" value="MFS"/>
</dbReference>
<proteinExistence type="predicted"/>
<comment type="caution">
    <text evidence="8">The sequence shown here is derived from an EMBL/GenBank/DDBJ whole genome shotgun (WGS) entry which is preliminary data.</text>
</comment>
<dbReference type="Proteomes" id="UP001139721">
    <property type="component" value="Unassembled WGS sequence"/>
</dbReference>
<feature type="transmembrane region" description="Helical" evidence="6">
    <location>
        <begin position="7"/>
        <end position="31"/>
    </location>
</feature>
<keyword evidence="9" id="KW-1185">Reference proteome</keyword>
<feature type="transmembrane region" description="Helical" evidence="6">
    <location>
        <begin position="338"/>
        <end position="357"/>
    </location>
</feature>
<dbReference type="SUPFAM" id="SSF103473">
    <property type="entry name" value="MFS general substrate transporter"/>
    <property type="match status" value="1"/>
</dbReference>
<evidence type="ECO:0000259" key="7">
    <source>
        <dbReference type="PROSITE" id="PS50850"/>
    </source>
</evidence>
<keyword evidence="5 6" id="KW-0472">Membrane</keyword>
<evidence type="ECO:0000313" key="8">
    <source>
        <dbReference type="EMBL" id="MCL9684653.1"/>
    </source>
</evidence>
<feature type="transmembrane region" description="Helical" evidence="6">
    <location>
        <begin position="210"/>
        <end position="232"/>
    </location>
</feature>
<evidence type="ECO:0000256" key="2">
    <source>
        <dbReference type="ARBA" id="ARBA00022475"/>
    </source>
</evidence>